<dbReference type="PANTHER" id="PTHR31332:SF0">
    <property type="entry name" value="7-HYDROXYMETHYL CHLOROPHYLL A REDUCTASE, CHLOROPLASTIC"/>
    <property type="match status" value="1"/>
</dbReference>
<dbReference type="InterPro" id="IPR007516">
    <property type="entry name" value="Co_F420_Hydgase/DH_bsu_N"/>
</dbReference>
<dbReference type="RefSeq" id="WP_004038162.1">
    <property type="nucleotide sequence ID" value="NZ_CM001555.1"/>
</dbReference>
<dbReference type="PROSITE" id="PS00198">
    <property type="entry name" value="4FE4S_FER_1"/>
    <property type="match status" value="1"/>
</dbReference>
<evidence type="ECO:0000313" key="3">
    <source>
        <dbReference type="Proteomes" id="UP000005095"/>
    </source>
</evidence>
<dbReference type="GO" id="GO:0052592">
    <property type="term" value="F:oxidoreductase activity, acting on CH or CH2 groups, with an iron-sulfur protein as acceptor"/>
    <property type="evidence" value="ECO:0007669"/>
    <property type="project" value="TreeGrafter"/>
</dbReference>
<organism evidence="2 3">
    <name type="scientific">Methanofollis liminatans DSM 4140</name>
    <dbReference type="NCBI Taxonomy" id="28892"/>
    <lineage>
        <taxon>Archaea</taxon>
        <taxon>Methanobacteriati</taxon>
        <taxon>Methanobacteriota</taxon>
        <taxon>Stenosarchaea group</taxon>
        <taxon>Methanomicrobia</taxon>
        <taxon>Methanomicrobiales</taxon>
        <taxon>Methanomicrobiaceae</taxon>
        <taxon>Methanofollis</taxon>
    </lineage>
</organism>
<feature type="domain" description="4Fe-4S ferredoxin-type" evidence="1">
    <location>
        <begin position="6"/>
        <end position="35"/>
    </location>
</feature>
<dbReference type="InterPro" id="IPR045220">
    <property type="entry name" value="FRHB/FDHB/HCAR-like"/>
</dbReference>
<accession>J0S836</accession>
<dbReference type="InterPro" id="IPR017900">
    <property type="entry name" value="4Fe4S_Fe_S_CS"/>
</dbReference>
<dbReference type="EMBL" id="CM001555">
    <property type="protein sequence ID" value="EJG06724.1"/>
    <property type="molecule type" value="Genomic_DNA"/>
</dbReference>
<keyword evidence="3" id="KW-1185">Reference proteome</keyword>
<protein>
    <submittedName>
        <fullName evidence="2">Coenzyme F420 hydrogenase/dehydrogenase beta subunit domain protein</fullName>
    </submittedName>
</protein>
<dbReference type="PATRIC" id="fig|28892.9.peg.810"/>
<dbReference type="Gene3D" id="3.30.70.20">
    <property type="match status" value="1"/>
</dbReference>
<proteinExistence type="predicted"/>
<dbReference type="Pfam" id="PF00037">
    <property type="entry name" value="Fer4"/>
    <property type="match status" value="1"/>
</dbReference>
<gene>
    <name evidence="2" type="ORF">Metli_0760</name>
</gene>
<dbReference type="Pfam" id="PF04432">
    <property type="entry name" value="FrhB_FdhB_C"/>
    <property type="match status" value="1"/>
</dbReference>
<dbReference type="PROSITE" id="PS51379">
    <property type="entry name" value="4FE4S_FER_2"/>
    <property type="match status" value="2"/>
</dbReference>
<dbReference type="SUPFAM" id="SSF54862">
    <property type="entry name" value="4Fe-4S ferredoxins"/>
    <property type="match status" value="1"/>
</dbReference>
<dbReference type="STRING" id="28892.Metli_0760"/>
<dbReference type="PANTHER" id="PTHR31332">
    <property type="entry name" value="7-HYDROXYMETHYL CHLOROPHYLL A REDUCTASE, CHLOROPLASTIC"/>
    <property type="match status" value="1"/>
</dbReference>
<name>J0S836_9EURY</name>
<evidence type="ECO:0000259" key="1">
    <source>
        <dbReference type="PROSITE" id="PS51379"/>
    </source>
</evidence>
<dbReference type="InterPro" id="IPR017896">
    <property type="entry name" value="4Fe4S_Fe-S-bd"/>
</dbReference>
<dbReference type="Pfam" id="PF04422">
    <property type="entry name" value="FrhB_FdhB_N"/>
    <property type="match status" value="1"/>
</dbReference>
<dbReference type="HOGENOM" id="CLU_037958_3_1_2"/>
<evidence type="ECO:0000313" key="2">
    <source>
        <dbReference type="EMBL" id="EJG06724.1"/>
    </source>
</evidence>
<feature type="domain" description="4Fe-4S ferredoxin-type" evidence="1">
    <location>
        <begin position="41"/>
        <end position="70"/>
    </location>
</feature>
<dbReference type="OrthoDB" id="38261at2157"/>
<dbReference type="InterPro" id="IPR007525">
    <property type="entry name" value="FrhB_FdhB_C"/>
</dbReference>
<reference evidence="2 3" key="1">
    <citation type="submission" date="2011-08" db="EMBL/GenBank/DDBJ databases">
        <title>The complete genome of Methanofollis liminatans DSM 4140.</title>
        <authorList>
            <consortium name="US DOE Joint Genome Institute (JGI-PGF)"/>
            <person name="Lucas S."/>
            <person name="Han J."/>
            <person name="Lapidus A."/>
            <person name="Bruce D."/>
            <person name="Goodwin L."/>
            <person name="Pitluck S."/>
            <person name="Peters L."/>
            <person name="Kyrpides N."/>
            <person name="Mavromatis K."/>
            <person name="Ivanova N."/>
            <person name="Mikhailova N."/>
            <person name="Lu M."/>
            <person name="Detter J.C."/>
            <person name="Tapia R."/>
            <person name="Han C."/>
            <person name="Land M."/>
            <person name="Hauser L."/>
            <person name="Markowitz V."/>
            <person name="Cheng J.-F."/>
            <person name="Hugenholtz P."/>
            <person name="Woyke T."/>
            <person name="Wu D."/>
            <person name="Spring S."/>
            <person name="Schuler E."/>
            <person name="Brambilla E."/>
            <person name="Klenk H.-P."/>
            <person name="Eisen J.A."/>
        </authorList>
    </citation>
    <scope>NUCLEOTIDE SEQUENCE [LARGE SCALE GENOMIC DNA]</scope>
    <source>
        <strain evidence="2 3">DSM 4140</strain>
    </source>
</reference>
<dbReference type="Proteomes" id="UP000005095">
    <property type="component" value="Chromosome"/>
</dbReference>
<dbReference type="AlphaFoldDB" id="J0S836"/>
<sequence length="439" mass="48899">MKPSVITAVVKHDLCTGCGTCVSLCPRNAISLEKNDQRGIYLPTVEHIKCNNCGICYNCCPGHSVNYAYLNEFSFGAIPSHPLLGNVRDCCVAYAINQERRYNSSSGGIITEILIYALEEGLIDGALVTRMNCNKPLEPEPFIAKTREEILEAAGSKYCPVPTNVAIKYILENEGKYAVVGLPCHIQGIRKAEAMNKKLQHRIVLHLGLFCAGTKTFLATELLLHKMNINPLTVTKIEYRGRGWPGSMSISTSVNDAAIIIPLSDYYSPYFSSFTPWRCILCIDHTAELADISCGDAWLKEITEDDNLGSSIVLPRSIIGKDIIDDMTKKSLIRIKEISTVDVVRSQGGIERKRRHVIRVNLSKLLGKSTPKYLICNDLPKPSKIDWVLDLFILCPRTVLAANRQTIQLLNIFLSIIKYVGKFIRKIKISAYSLCDVTR</sequence>